<keyword evidence="2" id="KW-1185">Reference proteome</keyword>
<proteinExistence type="predicted"/>
<name>A0A2P7ANS3_9HYPH</name>
<dbReference type="EMBL" id="PGGN01000004">
    <property type="protein sequence ID" value="PSH55848.1"/>
    <property type="molecule type" value="Genomic_DNA"/>
</dbReference>
<reference evidence="2" key="1">
    <citation type="submission" date="2017-11" db="EMBL/GenBank/DDBJ databases">
        <authorList>
            <person name="Kuznetsova I."/>
            <person name="Sazanova A."/>
            <person name="Chirak E."/>
            <person name="Safronova V."/>
            <person name="Willems A."/>
        </authorList>
    </citation>
    <scope>NUCLEOTIDE SEQUENCE [LARGE SCALE GENOMIC DNA]</scope>
    <source>
        <strain evidence="2">PEPV15</strain>
    </source>
</reference>
<sequence length="212" mass="24384">MDFLFRDELIHMPDLRHRLRQLRWFRMAFRKNAALIAEHYGYQFAIDETRLTRAFLNWVETVEQQKSYARIDRKDFIIFAAGLVLKELIIEAPAKVQSRPAQPVSELTQMQSIIEFWPEGFLYTNYCVGAIAAICEQEFGTAPAIDSCADDLRTWWSYRENVREIPDSAIAFLDKFLGAEPNWIMPNLASARSAVQRALVSPKPGSARLPNG</sequence>
<protein>
    <submittedName>
        <fullName evidence="1">Uncharacterized protein</fullName>
    </submittedName>
</protein>
<comment type="caution">
    <text evidence="1">The sequence shown here is derived from an EMBL/GenBank/DDBJ whole genome shotgun (WGS) entry which is preliminary data.</text>
</comment>
<evidence type="ECO:0000313" key="2">
    <source>
        <dbReference type="Proteomes" id="UP000241158"/>
    </source>
</evidence>
<accession>A0A2P7ANS3</accession>
<dbReference type="AlphaFoldDB" id="A0A2P7ANS3"/>
<evidence type="ECO:0000313" key="1">
    <source>
        <dbReference type="EMBL" id="PSH55848.1"/>
    </source>
</evidence>
<dbReference type="RefSeq" id="WP_106718262.1">
    <property type="nucleotide sequence ID" value="NZ_JACHXT010000001.1"/>
</dbReference>
<dbReference type="Proteomes" id="UP000241158">
    <property type="component" value="Unassembled WGS sequence"/>
</dbReference>
<gene>
    <name evidence="1" type="ORF">CU100_19540</name>
</gene>
<dbReference type="OrthoDB" id="7764972at2"/>
<organism evidence="1 2">
    <name type="scientific">Phyllobacterium endophyticum</name>
    <dbReference type="NCBI Taxonomy" id="1149773"/>
    <lineage>
        <taxon>Bacteria</taxon>
        <taxon>Pseudomonadati</taxon>
        <taxon>Pseudomonadota</taxon>
        <taxon>Alphaproteobacteria</taxon>
        <taxon>Hyphomicrobiales</taxon>
        <taxon>Phyllobacteriaceae</taxon>
        <taxon>Phyllobacterium</taxon>
    </lineage>
</organism>